<dbReference type="SUPFAM" id="SSF53901">
    <property type="entry name" value="Thiolase-like"/>
    <property type="match status" value="2"/>
</dbReference>
<dbReference type="InterPro" id="IPR016039">
    <property type="entry name" value="Thiolase-like"/>
</dbReference>
<evidence type="ECO:0000256" key="6">
    <source>
        <dbReference type="ARBA" id="ARBA00022946"/>
    </source>
</evidence>
<gene>
    <name evidence="17" type="ORF">BRETT_000554</name>
</gene>
<dbReference type="InterPro" id="IPR050215">
    <property type="entry name" value="Thiolase-like_sf_Thiolase"/>
</dbReference>
<feature type="active site" description="Acyl-thioester intermediate" evidence="12">
    <location>
        <position position="114"/>
    </location>
</feature>
<dbReference type="NCBIfam" id="TIGR01930">
    <property type="entry name" value="AcCoA-C-Actrans"/>
    <property type="match status" value="1"/>
</dbReference>
<evidence type="ECO:0000256" key="14">
    <source>
        <dbReference type="SAM" id="MobiDB-lite"/>
    </source>
</evidence>
<dbReference type="GO" id="GO:0003988">
    <property type="term" value="F:acetyl-CoA C-acyltransferase activity"/>
    <property type="evidence" value="ECO:0007669"/>
    <property type="project" value="UniProtKB-EC"/>
</dbReference>
<dbReference type="PROSITE" id="PS00737">
    <property type="entry name" value="THIOLASE_2"/>
    <property type="match status" value="1"/>
</dbReference>
<evidence type="ECO:0000256" key="10">
    <source>
        <dbReference type="ARBA" id="ARBA00024073"/>
    </source>
</evidence>
<evidence type="ECO:0000259" key="15">
    <source>
        <dbReference type="Pfam" id="PF00108"/>
    </source>
</evidence>
<dbReference type="InterPro" id="IPR020615">
    <property type="entry name" value="Thiolase_acyl_enz_int_AS"/>
</dbReference>
<dbReference type="PROSITE" id="PS00098">
    <property type="entry name" value="THIOLASE_1"/>
    <property type="match status" value="1"/>
</dbReference>
<dbReference type="PANTHER" id="PTHR43853">
    <property type="entry name" value="3-KETOACYL-COA THIOLASE, PEROXISOMAL"/>
    <property type="match status" value="1"/>
</dbReference>
<dbReference type="RefSeq" id="XP_041137333.1">
    <property type="nucleotide sequence ID" value="XM_041279119.1"/>
</dbReference>
<dbReference type="PANTHER" id="PTHR43853:SF8">
    <property type="entry name" value="3-KETOACYL-COA THIOLASE, PEROXISOMAL"/>
    <property type="match status" value="1"/>
</dbReference>
<dbReference type="Gene3D" id="3.40.47.10">
    <property type="match status" value="2"/>
</dbReference>
<proteinExistence type="inferred from homology"/>
<keyword evidence="6" id="KW-0809">Transit peptide</keyword>
<evidence type="ECO:0000256" key="4">
    <source>
        <dbReference type="ARBA" id="ARBA00022679"/>
    </source>
</evidence>
<dbReference type="InterPro" id="IPR020617">
    <property type="entry name" value="Thiolase_C"/>
</dbReference>
<dbReference type="GO" id="GO:0010124">
    <property type="term" value="P:phenylacetate catabolic process"/>
    <property type="evidence" value="ECO:0007669"/>
    <property type="project" value="TreeGrafter"/>
</dbReference>
<comment type="similarity">
    <text evidence="3 13">Belongs to the thiolase-like superfamily. Thiolase family.</text>
</comment>
<comment type="subcellular location">
    <subcellularLocation>
        <location evidence="1">Peroxisome</location>
    </subcellularLocation>
</comment>
<feature type="domain" description="Thiolase N-terminal" evidence="15">
    <location>
        <begin position="29"/>
        <end position="312"/>
    </location>
</feature>
<dbReference type="CDD" id="cd00751">
    <property type="entry name" value="thiolase"/>
    <property type="match status" value="1"/>
</dbReference>
<comment type="catalytic activity">
    <reaction evidence="11">
        <text>an acyl-CoA + acetyl-CoA = a 3-oxoacyl-CoA + CoA</text>
        <dbReference type="Rhea" id="RHEA:21564"/>
        <dbReference type="ChEBI" id="CHEBI:57287"/>
        <dbReference type="ChEBI" id="CHEBI:57288"/>
        <dbReference type="ChEBI" id="CHEBI:58342"/>
        <dbReference type="ChEBI" id="CHEBI:90726"/>
        <dbReference type="EC" id="2.3.1.16"/>
    </reaction>
</comment>
<dbReference type="InterPro" id="IPR020613">
    <property type="entry name" value="Thiolase_CS"/>
</dbReference>
<dbReference type="GO" id="GO:0005777">
    <property type="term" value="C:peroxisome"/>
    <property type="evidence" value="ECO:0007669"/>
    <property type="project" value="UniProtKB-SubCell"/>
</dbReference>
<evidence type="ECO:0000256" key="7">
    <source>
        <dbReference type="ARBA" id="ARBA00023098"/>
    </source>
</evidence>
<evidence type="ECO:0000256" key="9">
    <source>
        <dbReference type="ARBA" id="ARBA00023315"/>
    </source>
</evidence>
<keyword evidence="4 13" id="KW-0808">Transferase</keyword>
<evidence type="ECO:0000256" key="3">
    <source>
        <dbReference type="ARBA" id="ARBA00010982"/>
    </source>
</evidence>
<evidence type="ECO:0000256" key="1">
    <source>
        <dbReference type="ARBA" id="ARBA00004275"/>
    </source>
</evidence>
<dbReference type="EMBL" id="CP063136">
    <property type="protein sequence ID" value="QOU20840.1"/>
    <property type="molecule type" value="Genomic_DNA"/>
</dbReference>
<evidence type="ECO:0000313" key="17">
    <source>
        <dbReference type="EMBL" id="QOU20840.1"/>
    </source>
</evidence>
<dbReference type="GeneID" id="64572479"/>
<dbReference type="PROSITE" id="PS00099">
    <property type="entry name" value="THIOLASE_3"/>
    <property type="match status" value="1"/>
</dbReference>
<dbReference type="AlphaFoldDB" id="A0A871RFI3"/>
<dbReference type="PIRSF" id="PIRSF000429">
    <property type="entry name" value="Ac-CoA_Ac_transf"/>
    <property type="match status" value="1"/>
</dbReference>
<evidence type="ECO:0000256" key="13">
    <source>
        <dbReference type="RuleBase" id="RU003557"/>
    </source>
</evidence>
<feature type="region of interest" description="Disordered" evidence="14">
    <location>
        <begin position="1"/>
        <end position="22"/>
    </location>
</feature>
<dbReference type="GO" id="GO:0006635">
    <property type="term" value="P:fatty acid beta-oxidation"/>
    <property type="evidence" value="ECO:0007669"/>
    <property type="project" value="TreeGrafter"/>
</dbReference>
<evidence type="ECO:0000256" key="8">
    <source>
        <dbReference type="ARBA" id="ARBA00023140"/>
    </source>
</evidence>
<feature type="domain" description="Thiolase C-terminal" evidence="16">
    <location>
        <begin position="320"/>
        <end position="437"/>
    </location>
</feature>
<keyword evidence="5" id="KW-0276">Fatty acid metabolism</keyword>
<evidence type="ECO:0000256" key="2">
    <source>
        <dbReference type="ARBA" id="ARBA00004872"/>
    </source>
</evidence>
<protein>
    <recommendedName>
        <fullName evidence="10">acetyl-CoA C-acyltransferase</fullName>
        <ecNumber evidence="10">2.3.1.16</ecNumber>
    </recommendedName>
</protein>
<dbReference type="Proteomes" id="UP000663131">
    <property type="component" value="Chromosome 8"/>
</dbReference>
<keyword evidence="7" id="KW-0443">Lipid metabolism</keyword>
<reference evidence="17" key="1">
    <citation type="submission" date="2020-10" db="EMBL/GenBank/DDBJ databases">
        <authorList>
            <person name="Palmer J.M."/>
        </authorList>
    </citation>
    <scope>NUCLEOTIDE SEQUENCE</scope>
    <source>
        <strain evidence="17">UCD 2041</strain>
    </source>
</reference>
<evidence type="ECO:0000256" key="11">
    <source>
        <dbReference type="ARBA" id="ARBA00047605"/>
    </source>
</evidence>
<feature type="active site" description="Proton acceptor" evidence="12">
    <location>
        <position position="426"/>
    </location>
</feature>
<evidence type="ECO:0000259" key="16">
    <source>
        <dbReference type="Pfam" id="PF02803"/>
    </source>
</evidence>
<dbReference type="EC" id="2.3.1.16" evidence="10"/>
<name>A0A871RFI3_DEKBR</name>
<keyword evidence="9 13" id="KW-0012">Acyltransferase</keyword>
<dbReference type="KEGG" id="bbrx:BRETT_000554"/>
<feature type="region of interest" description="Disordered" evidence="14">
    <location>
        <begin position="219"/>
        <end position="297"/>
    </location>
</feature>
<dbReference type="Pfam" id="PF00108">
    <property type="entry name" value="Thiolase_N"/>
    <property type="match status" value="1"/>
</dbReference>
<dbReference type="InterPro" id="IPR020610">
    <property type="entry name" value="Thiolase_AS"/>
</dbReference>
<evidence type="ECO:0000256" key="12">
    <source>
        <dbReference type="PIRSR" id="PIRSR000429-1"/>
    </source>
</evidence>
<reference evidence="17" key="2">
    <citation type="journal article" name="BMC Genomics">
        <title>New genome assemblies reveal patterns of domestication and adaptation across Brettanomyces (Dekkera) species.</title>
        <authorList>
            <person name="Roach M.J."/>
            <person name="Borneman A.R."/>
        </authorList>
    </citation>
    <scope>NUCLEOTIDE SEQUENCE</scope>
    <source>
        <strain evidence="17">UCD 2041</strain>
    </source>
</reference>
<accession>A0A871RFI3</accession>
<dbReference type="InterPro" id="IPR002155">
    <property type="entry name" value="Thiolase"/>
</dbReference>
<feature type="active site" description="Proton acceptor" evidence="12">
    <location>
        <position position="398"/>
    </location>
</feature>
<comment type="pathway">
    <text evidence="2">Lipid metabolism; fatty acid metabolism.</text>
</comment>
<evidence type="ECO:0000313" key="18">
    <source>
        <dbReference type="Proteomes" id="UP000663131"/>
    </source>
</evidence>
<keyword evidence="8" id="KW-0576">Peroxisome</keyword>
<sequence>MQRLQQLERHIRGTKSKKDEVTEKNPDDVVIVAAYRTAITRAGKGKFKNLNSDELLMKLVSAVLLKVKVDPKWIEDVSVGNVLNPGAGVNEHRAAIIAAGVPAEAPFIALNRQCSSGLMAVNDIANKIITGQIDCGLAAGVESMSNNYGPQAAPHISDSVKNASNDAKNCMLPMGTTSENVNSQYGLTRLEQDQFAASSYQKAERAVRLGLFRDEILPITIEDQDEDDGEEYEEEDDEQGRQNQQNSNNHNKSKPSVHRQIVVKDDEGPRPNVTAKSLSRLKPAFKKDGTSHAGNSSQISDGAAAVILMRRDMAMKSELPILAKYVATAIVGVPPSIMGVGPAYAIPKLLKKVELSKDDVQVYEINEAFAGQALFSINKVGIPIGKVNPRGGAIALGHPLGCTGARQICTLIRELAPGQIGVTSMCIGGGQGAAGMFVRE</sequence>
<dbReference type="OrthoDB" id="5404651at2759"/>
<dbReference type="Pfam" id="PF02803">
    <property type="entry name" value="Thiolase_C"/>
    <property type="match status" value="1"/>
</dbReference>
<evidence type="ECO:0000256" key="5">
    <source>
        <dbReference type="ARBA" id="ARBA00022832"/>
    </source>
</evidence>
<feature type="compositionally biased region" description="Acidic residues" evidence="14">
    <location>
        <begin position="222"/>
        <end position="238"/>
    </location>
</feature>
<dbReference type="InterPro" id="IPR020616">
    <property type="entry name" value="Thiolase_N"/>
</dbReference>
<organism evidence="17 18">
    <name type="scientific">Dekkera bruxellensis</name>
    <name type="common">Brettanomyces custersii</name>
    <dbReference type="NCBI Taxonomy" id="5007"/>
    <lineage>
        <taxon>Eukaryota</taxon>
        <taxon>Fungi</taxon>
        <taxon>Dikarya</taxon>
        <taxon>Ascomycota</taxon>
        <taxon>Saccharomycotina</taxon>
        <taxon>Pichiomycetes</taxon>
        <taxon>Pichiales</taxon>
        <taxon>Pichiaceae</taxon>
        <taxon>Brettanomyces</taxon>
    </lineage>
</organism>